<dbReference type="EMBL" id="MU006117">
    <property type="protein sequence ID" value="KAF2834550.1"/>
    <property type="molecule type" value="Genomic_DNA"/>
</dbReference>
<protein>
    <submittedName>
        <fullName evidence="2">Uncharacterized protein</fullName>
    </submittedName>
</protein>
<sequence length="111" mass="12358">MGFGEVKAIGLITGWKVPNIGISGLLINAIIANLAQPTLSFIYFTVNGLFTAMLATLELHDFVKHRKGLRVSTVPKKEQRGTYFLQVPYRYGIPLMIISILLHWLVSQSIS</sequence>
<dbReference type="Proteomes" id="UP000799429">
    <property type="component" value="Unassembled WGS sequence"/>
</dbReference>
<evidence type="ECO:0000256" key="1">
    <source>
        <dbReference type="SAM" id="Phobius"/>
    </source>
</evidence>
<proteinExistence type="predicted"/>
<feature type="transmembrane region" description="Helical" evidence="1">
    <location>
        <begin position="83"/>
        <end position="106"/>
    </location>
</feature>
<dbReference type="AlphaFoldDB" id="A0A9P4S2P5"/>
<evidence type="ECO:0000313" key="2">
    <source>
        <dbReference type="EMBL" id="KAF2834550.1"/>
    </source>
</evidence>
<keyword evidence="1" id="KW-1133">Transmembrane helix</keyword>
<keyword evidence="3" id="KW-1185">Reference proteome</keyword>
<dbReference type="PANTHER" id="PTHR35395:SF1">
    <property type="entry name" value="DUF6536 DOMAIN-CONTAINING PROTEIN"/>
    <property type="match status" value="1"/>
</dbReference>
<gene>
    <name evidence="2" type="ORF">M501DRAFT_1000189</name>
</gene>
<feature type="transmembrane region" description="Helical" evidence="1">
    <location>
        <begin position="17"/>
        <end position="35"/>
    </location>
</feature>
<keyword evidence="1" id="KW-0812">Transmembrane</keyword>
<reference evidence="2" key="1">
    <citation type="journal article" date="2020" name="Stud. Mycol.">
        <title>101 Dothideomycetes genomes: a test case for predicting lifestyles and emergence of pathogens.</title>
        <authorList>
            <person name="Haridas S."/>
            <person name="Albert R."/>
            <person name="Binder M."/>
            <person name="Bloem J."/>
            <person name="Labutti K."/>
            <person name="Salamov A."/>
            <person name="Andreopoulos B."/>
            <person name="Baker S."/>
            <person name="Barry K."/>
            <person name="Bills G."/>
            <person name="Bluhm B."/>
            <person name="Cannon C."/>
            <person name="Castanera R."/>
            <person name="Culley D."/>
            <person name="Daum C."/>
            <person name="Ezra D."/>
            <person name="Gonzalez J."/>
            <person name="Henrissat B."/>
            <person name="Kuo A."/>
            <person name="Liang C."/>
            <person name="Lipzen A."/>
            <person name="Lutzoni F."/>
            <person name="Magnuson J."/>
            <person name="Mondo S."/>
            <person name="Nolan M."/>
            <person name="Ohm R."/>
            <person name="Pangilinan J."/>
            <person name="Park H.-J."/>
            <person name="Ramirez L."/>
            <person name="Alfaro M."/>
            <person name="Sun H."/>
            <person name="Tritt A."/>
            <person name="Yoshinaga Y."/>
            <person name="Zwiers L.-H."/>
            <person name="Turgeon B."/>
            <person name="Goodwin S."/>
            <person name="Spatafora J."/>
            <person name="Crous P."/>
            <person name="Grigoriev I."/>
        </authorList>
    </citation>
    <scope>NUCLEOTIDE SEQUENCE</scope>
    <source>
        <strain evidence="2">CBS 101060</strain>
    </source>
</reference>
<dbReference type="PANTHER" id="PTHR35395">
    <property type="entry name" value="DUF6536 DOMAIN-CONTAINING PROTEIN"/>
    <property type="match status" value="1"/>
</dbReference>
<organism evidence="2 3">
    <name type="scientific">Patellaria atrata CBS 101060</name>
    <dbReference type="NCBI Taxonomy" id="1346257"/>
    <lineage>
        <taxon>Eukaryota</taxon>
        <taxon>Fungi</taxon>
        <taxon>Dikarya</taxon>
        <taxon>Ascomycota</taxon>
        <taxon>Pezizomycotina</taxon>
        <taxon>Dothideomycetes</taxon>
        <taxon>Dothideomycetes incertae sedis</taxon>
        <taxon>Patellariales</taxon>
        <taxon>Patellariaceae</taxon>
        <taxon>Patellaria</taxon>
    </lineage>
</organism>
<dbReference type="OrthoDB" id="5429634at2759"/>
<evidence type="ECO:0000313" key="3">
    <source>
        <dbReference type="Proteomes" id="UP000799429"/>
    </source>
</evidence>
<accession>A0A9P4S2P5</accession>
<comment type="caution">
    <text evidence="2">The sequence shown here is derived from an EMBL/GenBank/DDBJ whole genome shotgun (WGS) entry which is preliminary data.</text>
</comment>
<feature type="transmembrane region" description="Helical" evidence="1">
    <location>
        <begin position="41"/>
        <end position="63"/>
    </location>
</feature>
<name>A0A9P4S2P5_9PEZI</name>
<keyword evidence="1" id="KW-0472">Membrane</keyword>